<dbReference type="GO" id="GO:0006355">
    <property type="term" value="P:regulation of DNA-templated transcription"/>
    <property type="evidence" value="ECO:0007669"/>
    <property type="project" value="InterPro"/>
</dbReference>
<sequence>MASKLDTERSIRIRARQFPVAPIWHLRVLSVDPIAVVDDDCILRRRGHTVNLVGSGKAALRHFRTSDVVLLNMDLPDLDAFDVCSTIRRESDIPIIAIVNTDDELDRVLALRAGADDCVMKSCGFHEVVARIDAVTGRSRLLKPKASLREEMTEFGGLTLDASTRRSRVDNTWTSLTEKEFDLLAFLIRKHPAPASRQDIMKSVWNTDWTGSNRTIDTHVSSLRAKLGSVHWIQAVRGVGYRMTLPPSKSDRSIHYVDQSQLPA</sequence>
<dbReference type="InterPro" id="IPR039420">
    <property type="entry name" value="WalR-like"/>
</dbReference>
<keyword evidence="1" id="KW-0597">Phosphoprotein</keyword>
<dbReference type="GO" id="GO:0000156">
    <property type="term" value="F:phosphorelay response regulator activity"/>
    <property type="evidence" value="ECO:0007669"/>
    <property type="project" value="TreeGrafter"/>
</dbReference>
<evidence type="ECO:0000256" key="1">
    <source>
        <dbReference type="ARBA" id="ARBA00022553"/>
    </source>
</evidence>
<proteinExistence type="predicted"/>
<dbReference type="PROSITE" id="PS51755">
    <property type="entry name" value="OMPR_PHOB"/>
    <property type="match status" value="1"/>
</dbReference>
<name>A0AAX3ZZU3_RHOER</name>
<dbReference type="SMART" id="SM00448">
    <property type="entry name" value="REC"/>
    <property type="match status" value="1"/>
</dbReference>
<evidence type="ECO:0000256" key="7">
    <source>
        <dbReference type="PROSITE-ProRule" id="PRU01091"/>
    </source>
</evidence>
<protein>
    <recommendedName>
        <fullName evidence="5">Sensory transduction protein RegX3</fullName>
    </recommendedName>
</protein>
<dbReference type="EMBL" id="CP133191">
    <property type="protein sequence ID" value="WMN03156.1"/>
    <property type="molecule type" value="Genomic_DNA"/>
</dbReference>
<accession>A0AAX3ZZU3</accession>
<dbReference type="Proteomes" id="UP001230933">
    <property type="component" value="Plasmid pMGMM8_3"/>
</dbReference>
<dbReference type="InterPro" id="IPR001867">
    <property type="entry name" value="OmpR/PhoB-type_DNA-bd"/>
</dbReference>
<keyword evidence="4" id="KW-0804">Transcription</keyword>
<organism evidence="10 12">
    <name type="scientific">Rhodococcus erythropolis</name>
    <name type="common">Arthrobacter picolinophilus</name>
    <dbReference type="NCBI Taxonomy" id="1833"/>
    <lineage>
        <taxon>Bacteria</taxon>
        <taxon>Bacillati</taxon>
        <taxon>Actinomycetota</taxon>
        <taxon>Actinomycetes</taxon>
        <taxon>Mycobacteriales</taxon>
        <taxon>Nocardiaceae</taxon>
        <taxon>Rhodococcus</taxon>
        <taxon>Rhodococcus erythropolis group</taxon>
    </lineage>
</organism>
<feature type="DNA-binding region" description="OmpR/PhoB-type" evidence="7">
    <location>
        <begin position="150"/>
        <end position="245"/>
    </location>
</feature>
<comment type="caution">
    <text evidence="6">Lacks conserved residue(s) required for the propagation of feature annotation.</text>
</comment>
<feature type="domain" description="OmpR/PhoB-type" evidence="9">
    <location>
        <begin position="150"/>
        <end position="245"/>
    </location>
</feature>
<dbReference type="SUPFAM" id="SSF52172">
    <property type="entry name" value="CheY-like"/>
    <property type="match status" value="1"/>
</dbReference>
<dbReference type="AlphaFoldDB" id="A0AAX3ZZU3"/>
<evidence type="ECO:0000259" key="9">
    <source>
        <dbReference type="PROSITE" id="PS51755"/>
    </source>
</evidence>
<feature type="domain" description="Response regulatory" evidence="8">
    <location>
        <begin position="25"/>
        <end position="136"/>
    </location>
</feature>
<dbReference type="SMART" id="SM00862">
    <property type="entry name" value="Trans_reg_C"/>
    <property type="match status" value="1"/>
</dbReference>
<evidence type="ECO:0000313" key="10">
    <source>
        <dbReference type="EMBL" id="WMN03156.1"/>
    </source>
</evidence>
<dbReference type="Gene3D" id="1.10.10.10">
    <property type="entry name" value="Winged helix-like DNA-binding domain superfamily/Winged helix DNA-binding domain"/>
    <property type="match status" value="1"/>
</dbReference>
<dbReference type="InterPro" id="IPR001789">
    <property type="entry name" value="Sig_transdc_resp-reg_receiver"/>
</dbReference>
<keyword evidence="3 7" id="KW-0238">DNA-binding</keyword>
<geneLocation type="plasmid" evidence="10 12">
    <name>pMGMM8_1</name>
</geneLocation>
<dbReference type="InterPro" id="IPR016032">
    <property type="entry name" value="Sig_transdc_resp-reg_C-effctor"/>
</dbReference>
<evidence type="ECO:0000256" key="5">
    <source>
        <dbReference type="ARBA" id="ARBA00041201"/>
    </source>
</evidence>
<evidence type="ECO:0000256" key="6">
    <source>
        <dbReference type="PROSITE-ProRule" id="PRU00169"/>
    </source>
</evidence>
<evidence type="ECO:0000256" key="4">
    <source>
        <dbReference type="ARBA" id="ARBA00023163"/>
    </source>
</evidence>
<dbReference type="GO" id="GO:0000976">
    <property type="term" value="F:transcription cis-regulatory region binding"/>
    <property type="evidence" value="ECO:0007669"/>
    <property type="project" value="TreeGrafter"/>
</dbReference>
<dbReference type="PROSITE" id="PS50110">
    <property type="entry name" value="RESPONSE_REGULATORY"/>
    <property type="match status" value="1"/>
</dbReference>
<reference evidence="10" key="1">
    <citation type="submission" date="2023-08" db="EMBL/GenBank/DDBJ databases">
        <title>Isolation and Characterization of Rhodococcus erythropolis MGMM8.</title>
        <authorList>
            <person name="Diabankana R.G.C."/>
            <person name="Afordoanyi D.M."/>
            <person name="Validov S.Z."/>
        </authorList>
    </citation>
    <scope>NUCLEOTIDE SEQUENCE</scope>
    <source>
        <strain evidence="10">MGMM8</strain>
        <plasmid evidence="10">pMGMM8_1</plasmid>
        <plasmid evidence="11">pMGMM8_3</plasmid>
    </source>
</reference>
<dbReference type="GO" id="GO:0005829">
    <property type="term" value="C:cytosol"/>
    <property type="evidence" value="ECO:0007669"/>
    <property type="project" value="TreeGrafter"/>
</dbReference>
<dbReference type="Pfam" id="PF00486">
    <property type="entry name" value="Trans_reg_C"/>
    <property type="match status" value="1"/>
</dbReference>
<dbReference type="CDD" id="cd00383">
    <property type="entry name" value="trans_reg_C"/>
    <property type="match status" value="1"/>
</dbReference>
<dbReference type="SUPFAM" id="SSF46894">
    <property type="entry name" value="C-terminal effector domain of the bipartite response regulators"/>
    <property type="match status" value="1"/>
</dbReference>
<gene>
    <name evidence="10" type="ORF">QIE55_32655</name>
    <name evidence="11" type="ORF">QIE55_33085</name>
</gene>
<dbReference type="PANTHER" id="PTHR48111:SF72">
    <property type="entry name" value="SENSORY TRANSDUCTION PROTEIN REGX3"/>
    <property type="match status" value="1"/>
</dbReference>
<dbReference type="GO" id="GO:0032993">
    <property type="term" value="C:protein-DNA complex"/>
    <property type="evidence" value="ECO:0007669"/>
    <property type="project" value="TreeGrafter"/>
</dbReference>
<dbReference type="Gene3D" id="3.40.50.2300">
    <property type="match status" value="1"/>
</dbReference>
<keyword evidence="2" id="KW-0805">Transcription regulation</keyword>
<evidence type="ECO:0000256" key="3">
    <source>
        <dbReference type="ARBA" id="ARBA00023125"/>
    </source>
</evidence>
<dbReference type="InterPro" id="IPR036388">
    <property type="entry name" value="WH-like_DNA-bd_sf"/>
</dbReference>
<evidence type="ECO:0000313" key="11">
    <source>
        <dbReference type="EMBL" id="WMN03219.1"/>
    </source>
</evidence>
<evidence type="ECO:0000313" key="12">
    <source>
        <dbReference type="Proteomes" id="UP001230933"/>
    </source>
</evidence>
<dbReference type="EMBL" id="CP133193">
    <property type="protein sequence ID" value="WMN03219.1"/>
    <property type="molecule type" value="Genomic_DNA"/>
</dbReference>
<dbReference type="RefSeq" id="WP_308372583.1">
    <property type="nucleotide sequence ID" value="NZ_CP133191.1"/>
</dbReference>
<geneLocation type="plasmid" evidence="11 12">
    <name>pMGMM8_3</name>
</geneLocation>
<keyword evidence="10" id="KW-0614">Plasmid</keyword>
<dbReference type="PANTHER" id="PTHR48111">
    <property type="entry name" value="REGULATOR OF RPOS"/>
    <property type="match status" value="1"/>
</dbReference>
<evidence type="ECO:0000256" key="2">
    <source>
        <dbReference type="ARBA" id="ARBA00023015"/>
    </source>
</evidence>
<evidence type="ECO:0000259" key="8">
    <source>
        <dbReference type="PROSITE" id="PS50110"/>
    </source>
</evidence>
<dbReference type="Proteomes" id="UP001230933">
    <property type="component" value="Plasmid pMGMM8_1"/>
</dbReference>
<dbReference type="InterPro" id="IPR011006">
    <property type="entry name" value="CheY-like_superfamily"/>
</dbReference>
<dbReference type="Pfam" id="PF00072">
    <property type="entry name" value="Response_reg"/>
    <property type="match status" value="1"/>
</dbReference>